<gene>
    <name evidence="1" type="ORF">FW778_13390</name>
</gene>
<sequence length="93" mass="10548">MEKGEEQPGLNFESSAELNLNKNKTYSFKQQTGVVFFNSSGYWRIKGDTLSLLNHDTSLLNGTPIANQMFLLKKSRLVEIINSKPTNLKLKKN</sequence>
<name>A0A5J5III0_9BACT</name>
<dbReference type="RefSeq" id="WP_150415268.1">
    <property type="nucleotide sequence ID" value="NZ_VYQF01000003.1"/>
</dbReference>
<evidence type="ECO:0000313" key="2">
    <source>
        <dbReference type="Proteomes" id="UP000326903"/>
    </source>
</evidence>
<reference evidence="1 2" key="1">
    <citation type="submission" date="2019-09" db="EMBL/GenBank/DDBJ databases">
        <title>Draft genome sequence of Ginsengibacter sp. BR5-29.</title>
        <authorList>
            <person name="Im W.-T."/>
        </authorList>
    </citation>
    <scope>NUCLEOTIDE SEQUENCE [LARGE SCALE GENOMIC DNA]</scope>
    <source>
        <strain evidence="1 2">BR5-29</strain>
    </source>
</reference>
<evidence type="ECO:0000313" key="1">
    <source>
        <dbReference type="EMBL" id="KAA9038547.1"/>
    </source>
</evidence>
<dbReference type="Proteomes" id="UP000326903">
    <property type="component" value="Unassembled WGS sequence"/>
</dbReference>
<organism evidence="1 2">
    <name type="scientific">Ginsengibacter hankyongi</name>
    <dbReference type="NCBI Taxonomy" id="2607284"/>
    <lineage>
        <taxon>Bacteria</taxon>
        <taxon>Pseudomonadati</taxon>
        <taxon>Bacteroidota</taxon>
        <taxon>Chitinophagia</taxon>
        <taxon>Chitinophagales</taxon>
        <taxon>Chitinophagaceae</taxon>
        <taxon>Ginsengibacter</taxon>
    </lineage>
</organism>
<keyword evidence="2" id="KW-1185">Reference proteome</keyword>
<proteinExistence type="predicted"/>
<comment type="caution">
    <text evidence="1">The sequence shown here is derived from an EMBL/GenBank/DDBJ whole genome shotgun (WGS) entry which is preliminary data.</text>
</comment>
<protein>
    <submittedName>
        <fullName evidence="1">Uncharacterized protein</fullName>
    </submittedName>
</protein>
<dbReference type="AlphaFoldDB" id="A0A5J5III0"/>
<dbReference type="EMBL" id="VYQF01000003">
    <property type="protein sequence ID" value="KAA9038547.1"/>
    <property type="molecule type" value="Genomic_DNA"/>
</dbReference>
<accession>A0A5J5III0</accession>